<dbReference type="GeneID" id="72187014"/>
<accession>A0A8U0HTH3</accession>
<organism evidence="2 3">
    <name type="scientific">Halorussus limi</name>
    <dbReference type="NCBI Taxonomy" id="2938695"/>
    <lineage>
        <taxon>Archaea</taxon>
        <taxon>Methanobacteriati</taxon>
        <taxon>Methanobacteriota</taxon>
        <taxon>Stenosarchaea group</taxon>
        <taxon>Halobacteria</taxon>
        <taxon>Halobacteriales</taxon>
        <taxon>Haladaptataceae</taxon>
        <taxon>Halorussus</taxon>
    </lineage>
</organism>
<dbReference type="Proteomes" id="UP000830729">
    <property type="component" value="Chromosome"/>
</dbReference>
<evidence type="ECO:0000256" key="1">
    <source>
        <dbReference type="SAM" id="MobiDB-lite"/>
    </source>
</evidence>
<sequence>MSAGSSGYRGATSDDASSSEDEPRFLDVLRELKADGCNLLVVGDAPRRLFTEASAGLLGGPEERRYRLLAVTDASAQSVVERLPDPEETPGEFAETTEIVNHASPPRSVVDAGASRNAPPLSDLSERRVVDPQLAGLQAELAESMATFNRHAGGLRPAQLRVGVDSLGALFEHYDAGVVHRCLQVVTGYVDDYDAMGHYVLTEPYDSERAERLADDFDAVVEIRAVDGGRDDHHAEERWHVSSHDLVTDWFPL</sequence>
<dbReference type="AlphaFoldDB" id="A0A8U0HTH3"/>
<keyword evidence="3" id="KW-1185">Reference proteome</keyword>
<dbReference type="Pfam" id="PF24336">
    <property type="entry name" value="DUF7504"/>
    <property type="match status" value="1"/>
</dbReference>
<evidence type="ECO:0000313" key="3">
    <source>
        <dbReference type="Proteomes" id="UP000830729"/>
    </source>
</evidence>
<dbReference type="KEGG" id="halx:M0R89_17405"/>
<dbReference type="EMBL" id="CP096659">
    <property type="protein sequence ID" value="UPV74300.1"/>
    <property type="molecule type" value="Genomic_DNA"/>
</dbReference>
<protein>
    <submittedName>
        <fullName evidence="2">Uncharacterized protein</fullName>
    </submittedName>
</protein>
<gene>
    <name evidence="2" type="ORF">M0R89_17405</name>
</gene>
<dbReference type="RefSeq" id="WP_248650346.1">
    <property type="nucleotide sequence ID" value="NZ_CP096659.1"/>
</dbReference>
<reference evidence="2 3" key="1">
    <citation type="submission" date="2022-04" db="EMBL/GenBank/DDBJ databases">
        <title>Diverse halophilic archaea isolated from saline environments.</title>
        <authorList>
            <person name="Cui H.-L."/>
        </authorList>
    </citation>
    <scope>NUCLEOTIDE SEQUENCE [LARGE SCALE GENOMIC DNA]</scope>
    <source>
        <strain evidence="2 3">XZYJT49</strain>
    </source>
</reference>
<feature type="region of interest" description="Disordered" evidence="1">
    <location>
        <begin position="1"/>
        <end position="22"/>
    </location>
</feature>
<proteinExistence type="predicted"/>
<dbReference type="InterPro" id="IPR055927">
    <property type="entry name" value="DUF7504"/>
</dbReference>
<evidence type="ECO:0000313" key="2">
    <source>
        <dbReference type="EMBL" id="UPV74300.1"/>
    </source>
</evidence>
<name>A0A8U0HTH3_9EURY</name>